<dbReference type="EMBL" id="JAGRRH010000018">
    <property type="protein sequence ID" value="KAG7351485.1"/>
    <property type="molecule type" value="Genomic_DNA"/>
</dbReference>
<accession>A0A9K3KWV5</accession>
<evidence type="ECO:0000313" key="1">
    <source>
        <dbReference type="EMBL" id="KAG7351485.1"/>
    </source>
</evidence>
<keyword evidence="2" id="KW-1185">Reference proteome</keyword>
<evidence type="ECO:0000313" key="2">
    <source>
        <dbReference type="Proteomes" id="UP000693970"/>
    </source>
</evidence>
<sequence length="156" mass="18149">MDNKVPLDPKDGSSLSLEDIFSMHVEYAEYDFRLFHGRLKSLRQTICAMNTRLEIDRRAYENYVSSHPVSLYSHGGYIQWQGQRIILVMIFGLSQSMEFTDGFKSQLTRNSPKTRDTSLTNTTMLDLLRAWNIYRLESTCVDERSISCGQERSEDF</sequence>
<proteinExistence type="predicted"/>
<dbReference type="OrthoDB" id="52384at2759"/>
<reference evidence="1" key="1">
    <citation type="journal article" date="2021" name="Sci. Rep.">
        <title>Diploid genomic architecture of Nitzschia inconspicua, an elite biomass production diatom.</title>
        <authorList>
            <person name="Oliver A."/>
            <person name="Podell S."/>
            <person name="Pinowska A."/>
            <person name="Traller J.C."/>
            <person name="Smith S.R."/>
            <person name="McClure R."/>
            <person name="Beliaev A."/>
            <person name="Bohutskyi P."/>
            <person name="Hill E.A."/>
            <person name="Rabines A."/>
            <person name="Zheng H."/>
            <person name="Allen L.Z."/>
            <person name="Kuo A."/>
            <person name="Grigoriev I.V."/>
            <person name="Allen A.E."/>
            <person name="Hazlebeck D."/>
            <person name="Allen E.E."/>
        </authorList>
    </citation>
    <scope>NUCLEOTIDE SEQUENCE</scope>
    <source>
        <strain evidence="1">Hildebrandi</strain>
    </source>
</reference>
<dbReference type="Proteomes" id="UP000693970">
    <property type="component" value="Unassembled WGS sequence"/>
</dbReference>
<protein>
    <submittedName>
        <fullName evidence="1">Uncharacterized protein</fullName>
    </submittedName>
</protein>
<gene>
    <name evidence="1" type="ORF">IV203_010845</name>
</gene>
<comment type="caution">
    <text evidence="1">The sequence shown here is derived from an EMBL/GenBank/DDBJ whole genome shotgun (WGS) entry which is preliminary data.</text>
</comment>
<reference evidence="1" key="2">
    <citation type="submission" date="2021-04" db="EMBL/GenBank/DDBJ databases">
        <authorList>
            <person name="Podell S."/>
        </authorList>
    </citation>
    <scope>NUCLEOTIDE SEQUENCE</scope>
    <source>
        <strain evidence="1">Hildebrandi</strain>
    </source>
</reference>
<name>A0A9K3KWV5_9STRA</name>
<dbReference type="AlphaFoldDB" id="A0A9K3KWV5"/>
<organism evidence="1 2">
    <name type="scientific">Nitzschia inconspicua</name>
    <dbReference type="NCBI Taxonomy" id="303405"/>
    <lineage>
        <taxon>Eukaryota</taxon>
        <taxon>Sar</taxon>
        <taxon>Stramenopiles</taxon>
        <taxon>Ochrophyta</taxon>
        <taxon>Bacillariophyta</taxon>
        <taxon>Bacillariophyceae</taxon>
        <taxon>Bacillariophycidae</taxon>
        <taxon>Bacillariales</taxon>
        <taxon>Bacillariaceae</taxon>
        <taxon>Nitzschia</taxon>
    </lineage>
</organism>